<dbReference type="Proteomes" id="UP001519342">
    <property type="component" value="Unassembled WGS sequence"/>
</dbReference>
<dbReference type="Pfam" id="PF13290">
    <property type="entry name" value="CHB_HEX_C_1"/>
    <property type="match status" value="1"/>
</dbReference>
<dbReference type="PROSITE" id="PS51272">
    <property type="entry name" value="SLH"/>
    <property type="match status" value="3"/>
</dbReference>
<dbReference type="InterPro" id="IPR001119">
    <property type="entry name" value="SLH_dom"/>
</dbReference>
<gene>
    <name evidence="3" type="ORF">J2Z76_001468</name>
</gene>
<dbReference type="Pfam" id="PF00395">
    <property type="entry name" value="SLH"/>
    <property type="match status" value="3"/>
</dbReference>
<reference evidence="3 4" key="1">
    <citation type="submission" date="2021-03" db="EMBL/GenBank/DDBJ databases">
        <title>Genomic Encyclopedia of Type Strains, Phase IV (KMG-IV): sequencing the most valuable type-strain genomes for metagenomic binning, comparative biology and taxonomic classification.</title>
        <authorList>
            <person name="Goeker M."/>
        </authorList>
    </citation>
    <scope>NUCLEOTIDE SEQUENCE [LARGE SCALE GENOMIC DNA]</scope>
    <source>
        <strain evidence="3 4">DSM 24004</strain>
    </source>
</reference>
<name>A0ABS4GD43_9FIRM</name>
<organism evidence="3 4">
    <name type="scientific">Sedimentibacter acidaminivorans</name>
    <dbReference type="NCBI Taxonomy" id="913099"/>
    <lineage>
        <taxon>Bacteria</taxon>
        <taxon>Bacillati</taxon>
        <taxon>Bacillota</taxon>
        <taxon>Tissierellia</taxon>
        <taxon>Sedimentibacter</taxon>
    </lineage>
</organism>
<comment type="caution">
    <text evidence="3">The sequence shown here is derived from an EMBL/GenBank/DDBJ whole genome shotgun (WGS) entry which is preliminary data.</text>
</comment>
<feature type="compositionally biased region" description="Gly residues" evidence="1">
    <location>
        <begin position="2408"/>
        <end position="2419"/>
    </location>
</feature>
<evidence type="ECO:0000256" key="1">
    <source>
        <dbReference type="SAM" id="MobiDB-lite"/>
    </source>
</evidence>
<dbReference type="InterPro" id="IPR059177">
    <property type="entry name" value="GH29D-like_dom"/>
</dbReference>
<evidence type="ECO:0000313" key="4">
    <source>
        <dbReference type="Proteomes" id="UP001519342"/>
    </source>
</evidence>
<dbReference type="RefSeq" id="WP_209511329.1">
    <property type="nucleotide sequence ID" value="NZ_JAGGKS010000003.1"/>
</dbReference>
<feature type="domain" description="SLH" evidence="2">
    <location>
        <begin position="2560"/>
        <end position="2618"/>
    </location>
</feature>
<feature type="domain" description="SLH" evidence="2">
    <location>
        <begin position="2435"/>
        <end position="2493"/>
    </location>
</feature>
<protein>
    <recommendedName>
        <fullName evidence="2">SLH domain-containing protein</fullName>
    </recommendedName>
</protein>
<dbReference type="EMBL" id="JAGGKS010000003">
    <property type="protein sequence ID" value="MBP1925609.1"/>
    <property type="molecule type" value="Genomic_DNA"/>
</dbReference>
<sequence length="2618" mass="288374">MKKKVISWILIFTMIFTQNFFIPMLASADSVVPSPSGTPEFNGGGESDWCGSYPKPGDSIFYVEAIGKNLGELSAEVSSYDGIYTAVASQSERWYLGKTAQGDERYIYEMIMDGGVTLNSSDNYYVRLKDNGDTYYDNSDAYFSCYSMSIYVNENNIPVEITDSVTKVPFDISLYGLDSGVQKENISIKLYSGTKSSFWSPVSTVNLIATLQDDEYDMVVIGGEEQCIIGNFTILNQPAQGDKLYIEIEISGEKYYTNTPINVISELTIGQFKLTNAVVGRQSSGGHGESMSNSYEGADDATFYLGSTTTSTAHKFTLTSGNINNSSLIVVTDNNGNSILRPDSVNVDGPKNGVFTTTGKVDVPSGASSIKFNYGGSLVHTVPIERTDVVGGVSLTPVDYDLFQGNYLLPADTTDFQVVLSGLNLQSSITSCSAILSDDVVGCSLESSDGEYLFNISSTEPLNYSLYLEILLEGMKISSLSYEEGTGIKANSDFTIGTNIAFGKLYSPISGSVVDPALASISGSRALTLNGEGFNSGKTYTAHFMEHTKNGLSATPLEVAVSFVSSKKLLISSAQTDNMARGWYEVYLKENNTQINGFCEVALLPAEDVVTIINPTVKINDGAPYITEQQVTINITSGSFNQVRFTENLSSLSTLPFSSIENSVSFTLSDGFGNKTIYFEFKGTGGVVYNTSVSVNYRTTFAEAPTICGIMGKYGEEILTLNKFADYNLYIQLGGAGNVGMVDVLDEMDNILETYTLKRTSGTEDLYTYSKLINFNDSNAKKLYFYMIDTLGLNSKYNEVLVNVVEEPYITYYRSDIKTEFLGGKYYVENLSNIKYTINGKANFNGIATLNYKDAANVDKSKDTNLIETKNGVYSGQESIPSDAAEIVSIEYKIVDPSFVTNFVSKIEEKPYSVAAQVEFNGLPNTGDFDGKYLRIFNHDGRSKTKIIDNGNTNFDFNIIKPGSYNYSLLDSLNTYKSGQFDAVSGEAATIDLSNARKPASIIFNVNGAELSPDAYINYSYTVNDNIYNGYAKPNVEKVGLYEGMVIDSYNLVLPYSDLKKYSLPEKVTTPITLNGGVNSQNLTVSNISTSTIQITINDSNVEGRTLIGATVSLNQVVINGQIHFYYNTSGVTDENGKVLFTVYPNFDTEIVASKENYETKFVEYATSNEANQEIDVDLNYADQNRLKINSYSRPLQTNNENYNDILLLENYNSISYIKITDTEGNYIVGSGNSDTIELGKELSNQTIRVYPKFHNGYVNEVEFYTVTLDEYGNGAVDLVAIPKGVITADIVKKVETPPATYMAIYNELGNIVSYFISSDEKVTSDTYALNEGDYTVLIFSSYDITNLNGLSKIETFDSLGWIENTHYVKKSVVVENGKELKLGEITIPSNVTKDMLIPYDVHFDTKFVPTSTDGRSGKIYVKAKVIVSELLKNDFTLKSISAYDDQYRAVYDKAVNGVESNFYSDNYTPDAEGNYTITYTADSVPDKLKNNSILNLYFSRNGVDKGATFRTAVDTPQVSIIASKQVIKPASDITIRGMAFANSDIDIYDGDVLICSTKANSKHSYSIVASLTTPQKTAVHTLRAEMTTQQGEVYKSKEILCEVIDGEDRATVSNYEFINIAHYSSLDDPAIKKYSVDTLGDTPEGVCIYNSSGLSRVSFRINKLVSSQLENVYVINTSKDGYKTKYPATLVRDNLNGQYSDWKMEAVIGRDIGNISVFYSLKNGEDMGLLNGFNSPSEEDFEDSLNNLDKIEPANIPQPYRDTNGAVIAEQTQNSLKAYKNFGDGKIGIEVNYEDVNGYSVEQLIAQGFRKVSVGSDGEYYLYKDSSTETGYDFRVNRTMYFSEGLANKLKSGTIDANINENPKILVGAQLNSLIASRDNVSIVTKSIKADIMAKSTNLDTARNISGKVDYMGYVQNTGEIAYEGFRNRTANLGNYGKGMQVIGGVATAVQIFSGPASIDPANLRSLTDRIKNSNVRSRLYDEIREYQYARRDSHSISSLMGVVGYGSSFFSLPGKCLSYIVSTGNMVYTTKIDAEYNLWGNSIISQIIMQLRLEEKDIGEEDDPEDPEYLMDPSGYVFEAIENQRVEGITATAQTDNNGSWEAWDDEFLTLSEQENPQITDNNGKYGWEVPVGNWRVLFNDSSNKYQTALTKSMTVPPMHTEVNIGLLSLEAPDVIGATADSSGLEVEFSKYMKAESIYDKENNVSNIQVFETVGGQNIPCYDIDFIVAAPNTGYVVDGVYQSDVISSDTFVKRIRFNADNTQYLGGFKQFEDDGVTPKKYTVLVSQNALSYAGVPMESDYTKDIEITARQTVLEPIVNISGGKYDDAQEVILTTETEDAAIYYTTDGTTPTPTSRTYTAPILISESCKLKAIASKVGMDDSTVFSTTYTIGEKTYDETPIDDGDGNNGGNSGGNGSGSNNIVNDTTGQEIVQTPIFKDVNSDDWYFESVNYVVAKGLFKGITDEEFGPQMSMTRSMIVTVLYRLAGSPTIKGTSYKDIETQSWYENAVIWASKNKIVEGYGNGLFGTLDNITREQLSVILYRYAKYMKYDVLSTVDITNFADNNNISSWASEPIKWMIANGLLTGKPNNIIDPKGEATRAEVATILQRFIEKIVK</sequence>
<keyword evidence="4" id="KW-1185">Reference proteome</keyword>
<dbReference type="InterPro" id="IPR051465">
    <property type="entry name" value="Cell_Envelope_Struct_Comp"/>
</dbReference>
<feature type="domain" description="SLH" evidence="2">
    <location>
        <begin position="2494"/>
        <end position="2557"/>
    </location>
</feature>
<feature type="region of interest" description="Disordered" evidence="1">
    <location>
        <begin position="2397"/>
        <end position="2425"/>
    </location>
</feature>
<accession>A0ABS4GD43</accession>
<evidence type="ECO:0000259" key="2">
    <source>
        <dbReference type="PROSITE" id="PS51272"/>
    </source>
</evidence>
<proteinExistence type="predicted"/>
<dbReference type="PANTHER" id="PTHR43308">
    <property type="entry name" value="OUTER MEMBRANE PROTEIN ALPHA-RELATED"/>
    <property type="match status" value="1"/>
</dbReference>
<evidence type="ECO:0000313" key="3">
    <source>
        <dbReference type="EMBL" id="MBP1925609.1"/>
    </source>
</evidence>